<organism evidence="2 3">
    <name type="scientific">Spirosoma taeanense</name>
    <dbReference type="NCBI Taxonomy" id="2735870"/>
    <lineage>
        <taxon>Bacteria</taxon>
        <taxon>Pseudomonadati</taxon>
        <taxon>Bacteroidota</taxon>
        <taxon>Cytophagia</taxon>
        <taxon>Cytophagales</taxon>
        <taxon>Cytophagaceae</taxon>
        <taxon>Spirosoma</taxon>
    </lineage>
</organism>
<dbReference type="KEGG" id="stae:HNV11_15125"/>
<dbReference type="InterPro" id="IPR045079">
    <property type="entry name" value="Oxoprolinase-like"/>
</dbReference>
<accession>A0A6M5YBG8</accession>
<dbReference type="EMBL" id="CP053435">
    <property type="protein sequence ID" value="QJW90620.1"/>
    <property type="molecule type" value="Genomic_DNA"/>
</dbReference>
<dbReference type="Proteomes" id="UP000502756">
    <property type="component" value="Chromosome"/>
</dbReference>
<keyword evidence="3" id="KW-1185">Reference proteome</keyword>
<dbReference type="InterPro" id="IPR003692">
    <property type="entry name" value="Hydantoinase_B"/>
</dbReference>
<dbReference type="GO" id="GO:0005829">
    <property type="term" value="C:cytosol"/>
    <property type="evidence" value="ECO:0007669"/>
    <property type="project" value="TreeGrafter"/>
</dbReference>
<gene>
    <name evidence="2" type="ORF">HNV11_15125</name>
</gene>
<name>A0A6M5YBG8_9BACT</name>
<dbReference type="Pfam" id="PF02538">
    <property type="entry name" value="Hydantoinase_B"/>
    <property type="match status" value="1"/>
</dbReference>
<protein>
    <submittedName>
        <fullName evidence="2">Hydantoinase B/oxoprolinase family protein</fullName>
    </submittedName>
</protein>
<dbReference type="PANTHER" id="PTHR11365:SF23">
    <property type="entry name" value="HYPOTHETICAL 5-OXOPROLINASE (EUROFUNG)-RELATED"/>
    <property type="match status" value="1"/>
</dbReference>
<evidence type="ECO:0000313" key="3">
    <source>
        <dbReference type="Proteomes" id="UP000502756"/>
    </source>
</evidence>
<sequence length="563" mass="60688">MEEPIPPQPYDAITFSILWARLLALVDEAGATLQRTSFSTVSRESNDFAVVLMDAQGNSMAQSTTSIPSFLVVLPMLTKALLAEYFPADTWREGDVVITNDPWLCAGNKPDIGLVSPIFRKQTDRGGTKLVGFIGCIAHSPDMGGVLWGAGARDFYEEGLLIPPTKLYDAGKPNELLFSLISANVRAAQQTLGDIRAQVAANEQGIRSLMRMMDENQLDNLENLAVQLISTSERAMRDAIRKAPDGHYQYDYKADGDGLAEPVHIRCTVSIDGDVISVDYDGTSGVHSLAINAVLNYTYAYTAYAIKCVFSPEVPSNEGAFRPIRVTAPQGSILNARRPAPLGGRNMTGNLLHAPVFGALAQAVPELVQADCGSACWCIVLNGPKDYPVSRADQPKSRLTENRKDEFVEYVFLNGGYGARPTMDGINTLSFPTNVANVPIEVLERKAPIIVTEKSLRPGTGGAGKYRGGLGQTFSFRLVGQEPINISLLTEKLNTVAHGMLGGQNGQGGELLITPERFLPPKGIAKLYPGDEITVKLPGGGGYGPVSERVPAAIEKDQRLGYC</sequence>
<evidence type="ECO:0000259" key="1">
    <source>
        <dbReference type="Pfam" id="PF02538"/>
    </source>
</evidence>
<proteinExistence type="predicted"/>
<dbReference type="GO" id="GO:0017168">
    <property type="term" value="F:5-oxoprolinase (ATP-hydrolyzing) activity"/>
    <property type="evidence" value="ECO:0007669"/>
    <property type="project" value="TreeGrafter"/>
</dbReference>
<dbReference type="PANTHER" id="PTHR11365">
    <property type="entry name" value="5-OXOPROLINASE RELATED"/>
    <property type="match status" value="1"/>
</dbReference>
<dbReference type="GO" id="GO:0006749">
    <property type="term" value="P:glutathione metabolic process"/>
    <property type="evidence" value="ECO:0007669"/>
    <property type="project" value="TreeGrafter"/>
</dbReference>
<reference evidence="2 3" key="1">
    <citation type="submission" date="2020-05" db="EMBL/GenBank/DDBJ databases">
        <title>Genome sequencing of Spirosoma sp. TS118.</title>
        <authorList>
            <person name="Lee J.-H."/>
            <person name="Jeong S."/>
            <person name="Zhao L."/>
            <person name="Jung J.-H."/>
            <person name="Kim M.-K."/>
            <person name="Lim S."/>
        </authorList>
    </citation>
    <scope>NUCLEOTIDE SEQUENCE [LARGE SCALE GENOMIC DNA]</scope>
    <source>
        <strain evidence="2 3">TS118</strain>
    </source>
</reference>
<feature type="domain" description="Hydantoinase B/oxoprolinase" evidence="1">
    <location>
        <begin position="11"/>
        <end position="545"/>
    </location>
</feature>
<dbReference type="RefSeq" id="WP_171740464.1">
    <property type="nucleotide sequence ID" value="NZ_CP053435.1"/>
</dbReference>
<dbReference type="AlphaFoldDB" id="A0A6M5YBG8"/>
<evidence type="ECO:0000313" key="2">
    <source>
        <dbReference type="EMBL" id="QJW90620.1"/>
    </source>
</evidence>